<organism evidence="4 5">
    <name type="scientific">Lysinibacillus odysseyi 34hs-1 = NBRC 100172</name>
    <dbReference type="NCBI Taxonomy" id="1220589"/>
    <lineage>
        <taxon>Bacteria</taxon>
        <taxon>Bacillati</taxon>
        <taxon>Bacillota</taxon>
        <taxon>Bacilli</taxon>
        <taxon>Bacillales</taxon>
        <taxon>Bacillaceae</taxon>
        <taxon>Lysinibacillus</taxon>
    </lineage>
</organism>
<dbReference type="NCBIfam" id="TIGR01777">
    <property type="entry name" value="yfcH"/>
    <property type="match status" value="1"/>
</dbReference>
<dbReference type="RefSeq" id="WP_036150615.1">
    <property type="nucleotide sequence ID" value="NZ_AVCX01000022.1"/>
</dbReference>
<dbReference type="PANTHER" id="PTHR11092">
    <property type="entry name" value="SUGAR NUCLEOTIDE EPIMERASE RELATED"/>
    <property type="match status" value="1"/>
</dbReference>
<dbReference type="STRING" id="1220589.CD32_01930"/>
<proteinExistence type="inferred from homology"/>
<accession>A0A0A3JMS8</accession>
<evidence type="ECO:0000259" key="3">
    <source>
        <dbReference type="Pfam" id="PF08338"/>
    </source>
</evidence>
<dbReference type="AlphaFoldDB" id="A0A0A3JMS8"/>
<comment type="similarity">
    <text evidence="1">Belongs to the NAD(P)-dependent epimerase/dehydratase family. SDR39U1 subfamily.</text>
</comment>
<protein>
    <submittedName>
        <fullName evidence="4">Multidrug MFS transporter</fullName>
    </submittedName>
</protein>
<dbReference type="Pfam" id="PF08338">
    <property type="entry name" value="DUF1731"/>
    <property type="match status" value="1"/>
</dbReference>
<evidence type="ECO:0000259" key="2">
    <source>
        <dbReference type="Pfam" id="PF01370"/>
    </source>
</evidence>
<dbReference type="PANTHER" id="PTHR11092:SF0">
    <property type="entry name" value="EPIMERASE FAMILY PROTEIN SDR39U1"/>
    <property type="match status" value="1"/>
</dbReference>
<dbReference type="InterPro" id="IPR036291">
    <property type="entry name" value="NAD(P)-bd_dom_sf"/>
</dbReference>
<evidence type="ECO:0000256" key="1">
    <source>
        <dbReference type="ARBA" id="ARBA00009353"/>
    </source>
</evidence>
<dbReference type="Pfam" id="PF01370">
    <property type="entry name" value="Epimerase"/>
    <property type="match status" value="1"/>
</dbReference>
<dbReference type="EMBL" id="JPVP01000041">
    <property type="protein sequence ID" value="KGR88292.1"/>
    <property type="molecule type" value="Genomic_DNA"/>
</dbReference>
<evidence type="ECO:0000313" key="5">
    <source>
        <dbReference type="Proteomes" id="UP000030437"/>
    </source>
</evidence>
<name>A0A0A3JMS8_9BACI</name>
<dbReference type="InterPro" id="IPR010099">
    <property type="entry name" value="SDR39U1"/>
</dbReference>
<evidence type="ECO:0000313" key="4">
    <source>
        <dbReference type="EMBL" id="KGR88292.1"/>
    </source>
</evidence>
<dbReference type="OrthoDB" id="9801773at2"/>
<dbReference type="CDD" id="cd05242">
    <property type="entry name" value="SDR_a8"/>
    <property type="match status" value="1"/>
</dbReference>
<dbReference type="eggNOG" id="COG1090">
    <property type="taxonomic scope" value="Bacteria"/>
</dbReference>
<dbReference type="Gene3D" id="3.40.50.720">
    <property type="entry name" value="NAD(P)-binding Rossmann-like Domain"/>
    <property type="match status" value="1"/>
</dbReference>
<sequence>MKVAIAGGTGLIGSRLCEMLKKRGDDVIVLTRSQSKMKNAIPHVKWLNGEKPEPMLEGIDAFINLAGVSLNEGRWTIERKEAIYKSRMESTEEIIRIIGHVKKKPDVLVNASAIGIYPASINAVYTEESQEQSSDFLGTTVADWEEKALEANEFGVRVCLTRFGVVLGRGSGALPLIALPYLLFVGGTVGSGEQWLSWVHVDDVCGAIIHAIETPELEGPINVTSPNAKRMKQFGKTIGRTLNRPHWLPVPSTALKLALGEKSQLVLEGQYVVPEKLLSSGYRFQFASLEDAIIDLYN</sequence>
<gene>
    <name evidence="4" type="ORF">CD32_01930</name>
</gene>
<dbReference type="Proteomes" id="UP000030437">
    <property type="component" value="Unassembled WGS sequence"/>
</dbReference>
<dbReference type="InterPro" id="IPR001509">
    <property type="entry name" value="Epimerase_deHydtase"/>
</dbReference>
<dbReference type="InterPro" id="IPR013549">
    <property type="entry name" value="DUF1731"/>
</dbReference>
<feature type="domain" description="DUF1731" evidence="3">
    <location>
        <begin position="250"/>
        <end position="295"/>
    </location>
</feature>
<feature type="domain" description="NAD-dependent epimerase/dehydratase" evidence="2">
    <location>
        <begin position="4"/>
        <end position="217"/>
    </location>
</feature>
<dbReference type="SUPFAM" id="SSF51735">
    <property type="entry name" value="NAD(P)-binding Rossmann-fold domains"/>
    <property type="match status" value="1"/>
</dbReference>
<reference evidence="4 5" key="1">
    <citation type="submission" date="2014-02" db="EMBL/GenBank/DDBJ databases">
        <title>Draft genome sequence of Lysinibacillus odysseyi NBRC 100172.</title>
        <authorList>
            <person name="Zhang F."/>
            <person name="Wang G."/>
            <person name="Zhang L."/>
        </authorList>
    </citation>
    <scope>NUCLEOTIDE SEQUENCE [LARGE SCALE GENOMIC DNA]</scope>
    <source>
        <strain evidence="4 5">NBRC 100172</strain>
    </source>
</reference>
<keyword evidence="5" id="KW-1185">Reference proteome</keyword>
<comment type="caution">
    <text evidence="4">The sequence shown here is derived from an EMBL/GenBank/DDBJ whole genome shotgun (WGS) entry which is preliminary data.</text>
</comment>